<feature type="region of interest" description="Disordered" evidence="1">
    <location>
        <begin position="53"/>
        <end position="83"/>
    </location>
</feature>
<evidence type="ECO:0000313" key="3">
    <source>
        <dbReference type="Proteomes" id="UP001165121"/>
    </source>
</evidence>
<keyword evidence="3" id="KW-1185">Reference proteome</keyword>
<accession>A0A9W6UD92</accession>
<sequence length="83" mass="9120">MVTYKQKYEAALAEQTRLGDKVQLLEALVLDLRGALPDDDALARAQQAAKEAEAQALREREEEAKALAALTPDDKKGKKSKLI</sequence>
<dbReference type="Proteomes" id="UP001165121">
    <property type="component" value="Unassembled WGS sequence"/>
</dbReference>
<gene>
    <name evidence="2" type="ORF">Pfra01_000654900</name>
</gene>
<protein>
    <submittedName>
        <fullName evidence="2">Unnamed protein product</fullName>
    </submittedName>
</protein>
<reference evidence="2" key="1">
    <citation type="submission" date="2023-04" db="EMBL/GenBank/DDBJ databases">
        <title>Phytophthora fragariaefolia NBRC 109709.</title>
        <authorList>
            <person name="Ichikawa N."/>
            <person name="Sato H."/>
            <person name="Tonouchi N."/>
        </authorList>
    </citation>
    <scope>NUCLEOTIDE SEQUENCE</scope>
    <source>
        <strain evidence="2">NBRC 109709</strain>
    </source>
</reference>
<dbReference type="AlphaFoldDB" id="A0A9W6UD92"/>
<comment type="caution">
    <text evidence="2">The sequence shown here is derived from an EMBL/GenBank/DDBJ whole genome shotgun (WGS) entry which is preliminary data.</text>
</comment>
<dbReference type="OrthoDB" id="121478at2759"/>
<evidence type="ECO:0000313" key="2">
    <source>
        <dbReference type="EMBL" id="GMF29999.1"/>
    </source>
</evidence>
<name>A0A9W6UD92_9STRA</name>
<dbReference type="EMBL" id="BSXT01000556">
    <property type="protein sequence ID" value="GMF29999.1"/>
    <property type="molecule type" value="Genomic_DNA"/>
</dbReference>
<proteinExistence type="predicted"/>
<feature type="compositionally biased region" description="Basic and acidic residues" evidence="1">
    <location>
        <begin position="53"/>
        <end position="65"/>
    </location>
</feature>
<organism evidence="2 3">
    <name type="scientific">Phytophthora fragariaefolia</name>
    <dbReference type="NCBI Taxonomy" id="1490495"/>
    <lineage>
        <taxon>Eukaryota</taxon>
        <taxon>Sar</taxon>
        <taxon>Stramenopiles</taxon>
        <taxon>Oomycota</taxon>
        <taxon>Peronosporomycetes</taxon>
        <taxon>Peronosporales</taxon>
        <taxon>Peronosporaceae</taxon>
        <taxon>Phytophthora</taxon>
    </lineage>
</organism>
<evidence type="ECO:0000256" key="1">
    <source>
        <dbReference type="SAM" id="MobiDB-lite"/>
    </source>
</evidence>